<keyword evidence="2" id="KW-1003">Cell membrane</keyword>
<dbReference type="RefSeq" id="WP_090795320.1">
    <property type="nucleotide sequence ID" value="NZ_BOND01000020.1"/>
</dbReference>
<dbReference type="OrthoDB" id="4350122at2"/>
<proteinExistence type="predicted"/>
<organism evidence="7 8">
    <name type="scientific">Asanoa ishikariensis</name>
    <dbReference type="NCBI Taxonomy" id="137265"/>
    <lineage>
        <taxon>Bacteria</taxon>
        <taxon>Bacillati</taxon>
        <taxon>Actinomycetota</taxon>
        <taxon>Actinomycetes</taxon>
        <taxon>Micromonosporales</taxon>
        <taxon>Micromonosporaceae</taxon>
        <taxon>Asanoa</taxon>
    </lineage>
</organism>
<evidence type="ECO:0000256" key="1">
    <source>
        <dbReference type="ARBA" id="ARBA00004651"/>
    </source>
</evidence>
<gene>
    <name evidence="7" type="ORF">SAMN05421684_4289</name>
</gene>
<dbReference type="Pfam" id="PF06081">
    <property type="entry name" value="ArAE_1"/>
    <property type="match status" value="1"/>
</dbReference>
<evidence type="ECO:0000256" key="2">
    <source>
        <dbReference type="ARBA" id="ARBA00022475"/>
    </source>
</evidence>
<dbReference type="Proteomes" id="UP000199632">
    <property type="component" value="Unassembled WGS sequence"/>
</dbReference>
<dbReference type="STRING" id="137265.SAMN05421684_4289"/>
<name>A0A1H3RX71_9ACTN</name>
<dbReference type="InterPro" id="IPR010343">
    <property type="entry name" value="ArAE_1"/>
</dbReference>
<accession>A0A1H3RX71</accession>
<feature type="transmembrane region" description="Helical" evidence="6">
    <location>
        <begin position="117"/>
        <end position="140"/>
    </location>
</feature>
<comment type="subcellular location">
    <subcellularLocation>
        <location evidence="1">Cell membrane</location>
        <topology evidence="1">Multi-pass membrane protein</topology>
    </subcellularLocation>
</comment>
<keyword evidence="5 6" id="KW-0472">Membrane</keyword>
<evidence type="ECO:0000256" key="5">
    <source>
        <dbReference type="ARBA" id="ARBA00023136"/>
    </source>
</evidence>
<dbReference type="EMBL" id="FNQB01000002">
    <property type="protein sequence ID" value="SDZ29918.1"/>
    <property type="molecule type" value="Genomic_DNA"/>
</dbReference>
<evidence type="ECO:0000256" key="3">
    <source>
        <dbReference type="ARBA" id="ARBA00022692"/>
    </source>
</evidence>
<dbReference type="AlphaFoldDB" id="A0A1H3RX71"/>
<sequence length="452" mass="48494">MSRGSRHGRSGAVARPTAKARRIATEGVRITGDLLAPAEPEDIAPTASRKRRLWAKIRGQEPVPGLRTIKVVLATVLAFALAEGLPGTEPPIVAALTALLVVQVSPIKSIRSGWERIGSVIAGVLLAVVLSSVFGLHWWSLGVTVAASMTIAYALRLGDHALEVPISAMLVLAVAGSTNVGMERVYETLVGAAVAVLVSVALPRVYVQPAGNAIGALAADIGKQLRDMAGWVQSDWTAERAAEGLRRARSVEALISKARDALAQAEDSVRLNPRATRTAHIPVTMRPGLTALEFSAISVRGLARALLDRRSGEAAAHPPGPWVALSLSRLLDAIADAIFAFGIVIASDVTAAPPSPEPLRHALQRARFLRDETTFQLQEDAKTEPAIWRVNGALVGHIDRLINDLDPDTESVSPAITRPRPEPVRPLRRFTPSVIRRQLDDSARSLRRRIRR</sequence>
<evidence type="ECO:0000256" key="4">
    <source>
        <dbReference type="ARBA" id="ARBA00022989"/>
    </source>
</evidence>
<keyword evidence="8" id="KW-1185">Reference proteome</keyword>
<protein>
    <submittedName>
        <fullName evidence="7">Aromatic acid exporter family member 1</fullName>
    </submittedName>
</protein>
<evidence type="ECO:0000256" key="6">
    <source>
        <dbReference type="SAM" id="Phobius"/>
    </source>
</evidence>
<keyword evidence="3 6" id="KW-0812">Transmembrane</keyword>
<reference evidence="8" key="1">
    <citation type="submission" date="2016-10" db="EMBL/GenBank/DDBJ databases">
        <authorList>
            <person name="Varghese N."/>
            <person name="Submissions S."/>
        </authorList>
    </citation>
    <scope>NUCLEOTIDE SEQUENCE [LARGE SCALE GENOMIC DNA]</scope>
    <source>
        <strain evidence="8">DSM 44718</strain>
    </source>
</reference>
<dbReference type="GO" id="GO:0005886">
    <property type="term" value="C:plasma membrane"/>
    <property type="evidence" value="ECO:0007669"/>
    <property type="project" value="UniProtKB-SubCell"/>
</dbReference>
<evidence type="ECO:0000313" key="7">
    <source>
        <dbReference type="EMBL" id="SDZ29918.1"/>
    </source>
</evidence>
<feature type="transmembrane region" description="Helical" evidence="6">
    <location>
        <begin position="189"/>
        <end position="207"/>
    </location>
</feature>
<evidence type="ECO:0000313" key="8">
    <source>
        <dbReference type="Proteomes" id="UP000199632"/>
    </source>
</evidence>
<keyword evidence="4 6" id="KW-1133">Transmembrane helix</keyword>